<dbReference type="EMBL" id="MECQ01000001">
    <property type="protein sequence ID" value="ODV56396.1"/>
    <property type="molecule type" value="Genomic_DNA"/>
</dbReference>
<dbReference type="SUPFAM" id="SSF51182">
    <property type="entry name" value="RmlC-like cupins"/>
    <property type="match status" value="1"/>
</dbReference>
<evidence type="ECO:0000313" key="4">
    <source>
        <dbReference type="Proteomes" id="UP000094784"/>
    </source>
</evidence>
<dbReference type="InterPro" id="IPR008579">
    <property type="entry name" value="UGlyAH_Cupin_dom"/>
</dbReference>
<dbReference type="Pfam" id="PF07883">
    <property type="entry name" value="Cupin_2"/>
    <property type="match status" value="1"/>
</dbReference>
<evidence type="ECO:0000313" key="3">
    <source>
        <dbReference type="EMBL" id="ODV56396.1"/>
    </source>
</evidence>
<sequence length="267" mass="29984">MGYLNQVQGYREGLLETRSVIKKDNYAVITPDGLVNNVVPGFKDCDVTILGSPRLGARFVDYLVTVKNQGGNKTGFAGDGIQSFVYVVYGKINAFADGKKYELTEGGYLYVPPHLQLTFENNNNGEDSRLFLYKKRYQPLKGQPLKGYTPEVVTGNVHDIEQEAYEGMKEVLIQDLLPKEIGYDMNIHILSFKPGASHGYIETHVQEHGAYVLSGRGMYNLDNEWMPVDKGDYIFMGAYVPQATYAIGLDEPFSYIYSKDANRDIDL</sequence>
<name>A0A1E4R7D7_9BACI</name>
<dbReference type="InterPro" id="IPR044704">
    <property type="entry name" value="UGlyAH_cupin_N"/>
</dbReference>
<dbReference type="OrthoDB" id="9814939at2"/>
<dbReference type="InterPro" id="IPR017627">
    <property type="entry name" value="UGHY"/>
</dbReference>
<dbReference type="Pfam" id="PF05899">
    <property type="entry name" value="Cupin_3"/>
    <property type="match status" value="1"/>
</dbReference>
<comment type="caution">
    <text evidence="3">The sequence shown here is derived from an EMBL/GenBank/DDBJ whole genome shotgun (WGS) entry which is preliminary data.</text>
</comment>
<dbReference type="Proteomes" id="UP000094784">
    <property type="component" value="Unassembled WGS sequence"/>
</dbReference>
<dbReference type="Gene3D" id="2.60.120.10">
    <property type="entry name" value="Jelly Rolls"/>
    <property type="match status" value="2"/>
</dbReference>
<dbReference type="InterPro" id="IPR044697">
    <property type="entry name" value="UGlyAH_cupin_C"/>
</dbReference>
<feature type="domain" description="Cupin type-2" evidence="2">
    <location>
        <begin position="190"/>
        <end position="248"/>
    </location>
</feature>
<proteinExistence type="predicted"/>
<dbReference type="GO" id="GO:0071522">
    <property type="term" value="F:ureidoglycine aminohydrolase activity"/>
    <property type="evidence" value="ECO:0007669"/>
    <property type="project" value="InterPro"/>
</dbReference>
<dbReference type="PANTHER" id="PTHR34571">
    <property type="entry name" value="(S)-UREIDOGLYCINE AMINOHYDROLASE"/>
    <property type="match status" value="1"/>
</dbReference>
<dbReference type="InterPro" id="IPR011051">
    <property type="entry name" value="RmlC_Cupin_sf"/>
</dbReference>
<evidence type="ECO:0000259" key="1">
    <source>
        <dbReference type="Pfam" id="PF05899"/>
    </source>
</evidence>
<organism evidence="3 4">
    <name type="scientific">Lysinibacillus fusiformis</name>
    <dbReference type="NCBI Taxonomy" id="28031"/>
    <lineage>
        <taxon>Bacteria</taxon>
        <taxon>Bacillati</taxon>
        <taxon>Bacillota</taxon>
        <taxon>Bacilli</taxon>
        <taxon>Bacillales</taxon>
        <taxon>Bacillaceae</taxon>
        <taxon>Lysinibacillus</taxon>
    </lineage>
</organism>
<dbReference type="AlphaFoldDB" id="A0A1E4R7D7"/>
<dbReference type="PANTHER" id="PTHR34571:SF1">
    <property type="entry name" value="(S)-UREIDOGLYCINE AMINOHYDROLASE"/>
    <property type="match status" value="1"/>
</dbReference>
<dbReference type="NCBIfam" id="TIGR03214">
    <property type="entry name" value="ura-cupin"/>
    <property type="match status" value="1"/>
</dbReference>
<dbReference type="InterPro" id="IPR014710">
    <property type="entry name" value="RmlC-like_jellyroll"/>
</dbReference>
<dbReference type="CDD" id="cd02212">
    <property type="entry name" value="cupin_UGlyAH_C"/>
    <property type="match status" value="1"/>
</dbReference>
<accession>A0A1E4R7D7</accession>
<evidence type="ECO:0000259" key="2">
    <source>
        <dbReference type="Pfam" id="PF07883"/>
    </source>
</evidence>
<gene>
    <name evidence="3" type="ORF">BG258_11055</name>
</gene>
<keyword evidence="3" id="KW-0378">Hydrolase</keyword>
<feature type="domain" description="(S)-ureidoglycine aminohydrolase cupin" evidence="1">
    <location>
        <begin position="57"/>
        <end position="119"/>
    </location>
</feature>
<dbReference type="InterPro" id="IPR013096">
    <property type="entry name" value="Cupin_2"/>
</dbReference>
<dbReference type="RefSeq" id="WP_069481389.1">
    <property type="nucleotide sequence ID" value="NZ_CP130331.1"/>
</dbReference>
<protein>
    <submittedName>
        <fullName evidence="3">(S)-ureidoglycine aminohydrolase</fullName>
    </submittedName>
</protein>
<reference evidence="3 4" key="1">
    <citation type="submission" date="2016-09" db="EMBL/GenBank/DDBJ databases">
        <title>Draft genome sequence of the soil isolate, Lysinibacillus fusiformis M5, a potential hypoxanthine producer.</title>
        <authorList>
            <person name="Gallegos-Monterrosa R."/>
            <person name="Maroti G."/>
            <person name="Balint B."/>
            <person name="Kovacs A.T."/>
        </authorList>
    </citation>
    <scope>NUCLEOTIDE SEQUENCE [LARGE SCALE GENOMIC DNA]</scope>
    <source>
        <strain evidence="3 4">M5</strain>
    </source>
</reference>
<dbReference type="CDD" id="cd02211">
    <property type="entry name" value="cupin_UGlyAH_N"/>
    <property type="match status" value="1"/>
</dbReference>